<feature type="domain" description="Ion transport" evidence="7">
    <location>
        <begin position="772"/>
        <end position="1040"/>
    </location>
</feature>
<keyword evidence="3" id="KW-0677">Repeat</keyword>
<comment type="subcellular location">
    <subcellularLocation>
        <location evidence="1">Membrane</location>
        <topology evidence="1">Multi-pass membrane protein</topology>
    </subcellularLocation>
</comment>
<evidence type="ECO:0000256" key="4">
    <source>
        <dbReference type="ARBA" id="ARBA00022989"/>
    </source>
</evidence>
<evidence type="ECO:0000313" key="8">
    <source>
        <dbReference type="EMBL" id="GBB98779.1"/>
    </source>
</evidence>
<organism evidence="8 10">
    <name type="scientific">Rhizophagus clarus</name>
    <dbReference type="NCBI Taxonomy" id="94130"/>
    <lineage>
        <taxon>Eukaryota</taxon>
        <taxon>Fungi</taxon>
        <taxon>Fungi incertae sedis</taxon>
        <taxon>Mucoromycota</taxon>
        <taxon>Glomeromycotina</taxon>
        <taxon>Glomeromycetes</taxon>
        <taxon>Glomerales</taxon>
        <taxon>Glomeraceae</taxon>
        <taxon>Rhizophagus</taxon>
    </lineage>
</organism>
<dbReference type="InterPro" id="IPR005821">
    <property type="entry name" value="Ion_trans_dom"/>
</dbReference>
<keyword evidence="10" id="KW-1185">Reference proteome</keyword>
<evidence type="ECO:0000256" key="1">
    <source>
        <dbReference type="ARBA" id="ARBA00004141"/>
    </source>
</evidence>
<evidence type="ECO:0000256" key="5">
    <source>
        <dbReference type="ARBA" id="ARBA00023136"/>
    </source>
</evidence>
<protein>
    <recommendedName>
        <fullName evidence="7">Ion transport domain-containing protein</fullName>
    </recommendedName>
</protein>
<feature type="transmembrane region" description="Helical" evidence="6">
    <location>
        <begin position="804"/>
        <end position="824"/>
    </location>
</feature>
<dbReference type="EMBL" id="BEXD01002580">
    <property type="protein sequence ID" value="GBB98779.1"/>
    <property type="molecule type" value="Genomic_DNA"/>
</dbReference>
<comment type="caution">
    <text evidence="8">The sequence shown here is derived from an EMBL/GenBank/DDBJ whole genome shotgun (WGS) entry which is preliminary data.</text>
</comment>
<keyword evidence="4 6" id="KW-1133">Transmembrane helix</keyword>
<dbReference type="Pfam" id="PF00520">
    <property type="entry name" value="Ion_trans"/>
    <property type="match status" value="1"/>
</dbReference>
<evidence type="ECO:0000256" key="3">
    <source>
        <dbReference type="ARBA" id="ARBA00022737"/>
    </source>
</evidence>
<feature type="transmembrane region" description="Helical" evidence="6">
    <location>
        <begin position="875"/>
        <end position="893"/>
    </location>
</feature>
<feature type="transmembrane region" description="Helical" evidence="6">
    <location>
        <begin position="1007"/>
        <end position="1030"/>
    </location>
</feature>
<dbReference type="STRING" id="94130.A0A2Z6RNR3"/>
<accession>A0A2Z6RNR3</accession>
<feature type="transmembrane region" description="Helical" evidence="6">
    <location>
        <begin position="649"/>
        <end position="671"/>
    </location>
</feature>
<gene>
    <name evidence="9" type="ORF">RCL2_002688300</name>
    <name evidence="8" type="ORF">RclHR1_03320005</name>
</gene>
<dbReference type="GO" id="GO:0098703">
    <property type="term" value="P:calcium ion import across plasma membrane"/>
    <property type="evidence" value="ECO:0007669"/>
    <property type="project" value="TreeGrafter"/>
</dbReference>
<evidence type="ECO:0000256" key="2">
    <source>
        <dbReference type="ARBA" id="ARBA00022692"/>
    </source>
</evidence>
<dbReference type="SUPFAM" id="SSF69322">
    <property type="entry name" value="Tricorn protease domain 2"/>
    <property type="match status" value="1"/>
</dbReference>
<dbReference type="Proteomes" id="UP000247702">
    <property type="component" value="Unassembled WGS sequence"/>
</dbReference>
<feature type="transmembrane region" description="Helical" evidence="6">
    <location>
        <begin position="836"/>
        <end position="855"/>
    </location>
</feature>
<dbReference type="EMBL" id="BLAL01000285">
    <property type="protein sequence ID" value="GET00429.1"/>
    <property type="molecule type" value="Genomic_DNA"/>
</dbReference>
<feature type="transmembrane region" description="Helical" evidence="6">
    <location>
        <begin position="769"/>
        <end position="792"/>
    </location>
</feature>
<keyword evidence="5 6" id="KW-0472">Membrane</keyword>
<sequence>MSDAAKKIENVDKIEINNDTDNSQIIDININKSNDNKLITRIGISPSGKYYVAHNEHGNGSIVCWNIENVDEDELKSEFELSTLGYLYQICISDYKELVYINESRRVVICDMLNNRQDIKLDCDYPHFNYGYSTFNLEGEFILYEINNNIIFIYSTQNKNNKWKCKKMYKIPESFELIGISKYNKLYLFSNNSIYEYNFITEKSIRIYGSDEEIKYILDDEDIRKNIRMFSNNEFICIRIKNKIVIYSIELEIPITSLDISDVTQLYNLISYACLTHLLIPLLNDSKEFLDLLKGKGQLLLEYKNECFPDNFLTTTKYVFGFLDGRIWKVELEEILEKMNLTSENLDEINEEWYFDNDLNINDEVIETYDYLNINLLNSQMDTVRELYQESIDKSPLHIKQDLEYKSFKWSIYIWEGKFILQVFEKSLAYKKEEDWNDHAKLIGSKLLDESNIVILATTGLYIYHFNKNDKSISLNYYYYMESDKIKSYKKIFSKSTLPLPNRNSFRLSDEWVSYIKNNKESLLKYGAKLLAFGIKEHRLELIEEIYEKCITNFEKDSRNNIMFLSIITSRMPLLNEYYPEYISRYSSETTMIIDSSTYTTRHMKINLHLDPFFRCPQVINLSRSIWWLKYNNLIKKLRKYNWKIHTTLIIIQFLIFSPIFPIYFFIFFILSKHHFINDIEKSDLLSIYFLIVDRISSKPSEISKHTTPMINFMDPYIKFVNYPQEYNWFVELFKPKSSPFVKAINRDIYKTWNGEILIDFKWNKYGKYYYLVIWIGFILLLGCFTAAATISKQYIDDNIRNKLLIASIIFGFIHLSFEVRQFIYDPIKWSGDFWNYFDLTAFLLPICTSIYWIQTNDRNIQLLSFTCLFLDIKFLLFFRVFESFGVYFAIIISVGKKVFSFLVVLFIIIISFAHTFYILLSPESSFSFDEYTNNNDPNNPWNIAPAYHQVLENGTVVDPNPYMIQPPNENTNMFVNFGTSIFAMYKFLTGDSSALSNWTYKDDPSLAILIVLFSFLIVVYLMNLFIGLLNNAIEEDNNRVSYLIQKAQILAEIELLYLLPNQRRWKEWFPEIIYYYADADKARQKINEFINKGEWNTDKFSELRQELLNELKIPNNSQNPVDMTTLKQILEEIRII</sequence>
<proteinExistence type="predicted"/>
<evidence type="ECO:0000256" key="6">
    <source>
        <dbReference type="SAM" id="Phobius"/>
    </source>
</evidence>
<dbReference type="GO" id="GO:0005216">
    <property type="term" value="F:monoatomic ion channel activity"/>
    <property type="evidence" value="ECO:0007669"/>
    <property type="project" value="InterPro"/>
</dbReference>
<feature type="transmembrane region" description="Helical" evidence="6">
    <location>
        <begin position="900"/>
        <end position="921"/>
    </location>
</feature>
<dbReference type="AlphaFoldDB" id="A0A2Z6RNR3"/>
<dbReference type="InterPro" id="IPR024862">
    <property type="entry name" value="TRPV"/>
</dbReference>
<name>A0A2Z6RNR3_9GLOM</name>
<dbReference type="GO" id="GO:0005886">
    <property type="term" value="C:plasma membrane"/>
    <property type="evidence" value="ECO:0007669"/>
    <property type="project" value="TreeGrafter"/>
</dbReference>
<dbReference type="OrthoDB" id="2419826at2759"/>
<evidence type="ECO:0000313" key="9">
    <source>
        <dbReference type="EMBL" id="GET00429.1"/>
    </source>
</evidence>
<reference evidence="8 10" key="1">
    <citation type="submission" date="2017-11" db="EMBL/GenBank/DDBJ databases">
        <title>The genome of Rhizophagus clarus HR1 reveals common genetic basis of auxotrophy among arbuscular mycorrhizal fungi.</title>
        <authorList>
            <person name="Kobayashi Y."/>
        </authorList>
    </citation>
    <scope>NUCLEOTIDE SEQUENCE [LARGE SCALE GENOMIC DNA]</scope>
    <source>
        <strain evidence="8 10">HR1</strain>
    </source>
</reference>
<dbReference type="Proteomes" id="UP000615446">
    <property type="component" value="Unassembled WGS sequence"/>
</dbReference>
<reference evidence="9" key="2">
    <citation type="submission" date="2019-10" db="EMBL/GenBank/DDBJ databases">
        <title>Conservation and host-specific expression of non-tandemly repeated heterogenous ribosome RNA gene in arbuscular mycorrhizal fungi.</title>
        <authorList>
            <person name="Maeda T."/>
            <person name="Kobayashi Y."/>
            <person name="Nakagawa T."/>
            <person name="Ezawa T."/>
            <person name="Yamaguchi K."/>
            <person name="Bino T."/>
            <person name="Nishimoto Y."/>
            <person name="Shigenobu S."/>
            <person name="Kawaguchi M."/>
        </authorList>
    </citation>
    <scope>NUCLEOTIDE SEQUENCE</scope>
    <source>
        <strain evidence="9">HR1</strain>
    </source>
</reference>
<dbReference type="PANTHER" id="PTHR10582:SF2">
    <property type="entry name" value="INACTIVE"/>
    <property type="match status" value="1"/>
</dbReference>
<evidence type="ECO:0000313" key="10">
    <source>
        <dbReference type="Proteomes" id="UP000247702"/>
    </source>
</evidence>
<dbReference type="Gene3D" id="1.10.287.70">
    <property type="match status" value="1"/>
</dbReference>
<dbReference type="PANTHER" id="PTHR10582">
    <property type="entry name" value="TRANSIENT RECEPTOR POTENTIAL ION CHANNEL PROTEIN"/>
    <property type="match status" value="1"/>
</dbReference>
<keyword evidence="2 6" id="KW-0812">Transmembrane</keyword>
<evidence type="ECO:0000259" key="7">
    <source>
        <dbReference type="Pfam" id="PF00520"/>
    </source>
</evidence>